<dbReference type="GO" id="GO:0008379">
    <property type="term" value="F:thioredoxin peroxidase activity"/>
    <property type="evidence" value="ECO:0007669"/>
    <property type="project" value="TreeGrafter"/>
</dbReference>
<keyword evidence="12" id="KW-0472">Membrane</keyword>
<reference evidence="14 15" key="1">
    <citation type="submission" date="2014-04" db="EMBL/GenBank/DDBJ databases">
        <title>Aquimarina sp. 22II-S11-z7 Genome Sequencing.</title>
        <authorList>
            <person name="Lai Q."/>
        </authorList>
    </citation>
    <scope>NUCLEOTIDE SEQUENCE [LARGE SCALE GENOMIC DNA]</scope>
    <source>
        <strain evidence="14 15">22II-S11-z7</strain>
    </source>
</reference>
<evidence type="ECO:0000256" key="9">
    <source>
        <dbReference type="ARBA" id="ARBA00038489"/>
    </source>
</evidence>
<evidence type="ECO:0000256" key="2">
    <source>
        <dbReference type="ARBA" id="ARBA00013017"/>
    </source>
</evidence>
<dbReference type="Proteomes" id="UP000023541">
    <property type="component" value="Unassembled WGS sequence"/>
</dbReference>
<comment type="function">
    <text evidence="1">Thiol-specific peroxidase that catalyzes the reduction of hydrogen peroxide and organic hydroperoxides to water and alcohols, respectively. Plays a role in cell protection against oxidative stress by detoxifying peroxides and as sensor of hydrogen peroxide-mediated signaling events.</text>
</comment>
<dbReference type="InterPro" id="IPR013766">
    <property type="entry name" value="Thioredoxin_domain"/>
</dbReference>
<evidence type="ECO:0000259" key="13">
    <source>
        <dbReference type="PROSITE" id="PS51352"/>
    </source>
</evidence>
<dbReference type="Pfam" id="PF00578">
    <property type="entry name" value="AhpC-TSA"/>
    <property type="match status" value="1"/>
</dbReference>
<dbReference type="SUPFAM" id="SSF52833">
    <property type="entry name" value="Thioredoxin-like"/>
    <property type="match status" value="1"/>
</dbReference>
<gene>
    <name evidence="14" type="ORF">ATO12_18740</name>
</gene>
<keyword evidence="6" id="KW-1015">Disulfide bond</keyword>
<dbReference type="InterPro" id="IPR050924">
    <property type="entry name" value="Peroxiredoxin_BCP/PrxQ"/>
</dbReference>
<evidence type="ECO:0000256" key="7">
    <source>
        <dbReference type="ARBA" id="ARBA00023284"/>
    </source>
</evidence>
<name>A0A023BT06_9FLAO</name>
<keyword evidence="12" id="KW-0812">Transmembrane</keyword>
<feature type="transmembrane region" description="Helical" evidence="12">
    <location>
        <begin position="35"/>
        <end position="56"/>
    </location>
</feature>
<evidence type="ECO:0000313" key="14">
    <source>
        <dbReference type="EMBL" id="EZH73054.1"/>
    </source>
</evidence>
<accession>A0A023BT06</accession>
<dbReference type="OrthoDB" id="9809746at2"/>
<evidence type="ECO:0000256" key="10">
    <source>
        <dbReference type="ARBA" id="ARBA00042639"/>
    </source>
</evidence>
<dbReference type="EMBL" id="AQRA01000006">
    <property type="protein sequence ID" value="EZH73054.1"/>
    <property type="molecule type" value="Genomic_DNA"/>
</dbReference>
<feature type="domain" description="Thioredoxin" evidence="13">
    <location>
        <begin position="123"/>
        <end position="284"/>
    </location>
</feature>
<dbReference type="EC" id="1.11.1.24" evidence="2"/>
<keyword evidence="15" id="KW-1185">Reference proteome</keyword>
<evidence type="ECO:0000313" key="15">
    <source>
        <dbReference type="Proteomes" id="UP000023541"/>
    </source>
</evidence>
<sequence length="284" mass="32377">MTNILKSIFISVFPVIALYFAIDSVIHLIDHGVSYRYIGRLIISLSIVTLFGLFFVKPVARTDANLKKYTLPIAIGFLISLLYGGVIEQDLNGSLPGVGLFLGWILYIRWYSTFKDREKNTVIKVGDRLPELELQDSEKNNIHTSKFIGNPSIFLFYRGNWCPLCMAQIKEIALQYKELEKRNINIVLISPQPHKHTKSLAKKFGLNFNYLVDQGNKVAKQLQIFSKNGLPMGFQILGYDSDTVMPTVIITNKEGKIIFADLTNNYRVRPEPEIFLKIIDQQSL</sequence>
<evidence type="ECO:0000256" key="6">
    <source>
        <dbReference type="ARBA" id="ARBA00023157"/>
    </source>
</evidence>
<dbReference type="RefSeq" id="WP_034242821.1">
    <property type="nucleotide sequence ID" value="NZ_AQRA01000006.1"/>
</dbReference>
<keyword evidence="12" id="KW-1133">Transmembrane helix</keyword>
<dbReference type="AlphaFoldDB" id="A0A023BT06"/>
<evidence type="ECO:0000256" key="4">
    <source>
        <dbReference type="ARBA" id="ARBA00022862"/>
    </source>
</evidence>
<organism evidence="14 15">
    <name type="scientific">Aquimarina atlantica</name>
    <dbReference type="NCBI Taxonomy" id="1317122"/>
    <lineage>
        <taxon>Bacteria</taxon>
        <taxon>Pseudomonadati</taxon>
        <taxon>Bacteroidota</taxon>
        <taxon>Flavobacteriia</taxon>
        <taxon>Flavobacteriales</taxon>
        <taxon>Flavobacteriaceae</taxon>
        <taxon>Aquimarina</taxon>
    </lineage>
</organism>
<keyword evidence="3" id="KW-0575">Peroxidase</keyword>
<comment type="similarity">
    <text evidence="9">Belongs to the peroxiredoxin family. BCP/PrxQ subfamily.</text>
</comment>
<dbReference type="InterPro" id="IPR000866">
    <property type="entry name" value="AhpC/TSA"/>
</dbReference>
<dbReference type="eggNOG" id="COG1225">
    <property type="taxonomic scope" value="Bacteria"/>
</dbReference>
<dbReference type="GO" id="GO:0005737">
    <property type="term" value="C:cytoplasm"/>
    <property type="evidence" value="ECO:0007669"/>
    <property type="project" value="TreeGrafter"/>
</dbReference>
<feature type="transmembrane region" description="Helical" evidence="12">
    <location>
        <begin position="68"/>
        <end position="87"/>
    </location>
</feature>
<proteinExistence type="inferred from homology"/>
<evidence type="ECO:0000256" key="12">
    <source>
        <dbReference type="SAM" id="Phobius"/>
    </source>
</evidence>
<dbReference type="PANTHER" id="PTHR42801">
    <property type="entry name" value="THIOREDOXIN-DEPENDENT PEROXIDE REDUCTASE"/>
    <property type="match status" value="1"/>
</dbReference>
<evidence type="ECO:0000256" key="5">
    <source>
        <dbReference type="ARBA" id="ARBA00023002"/>
    </source>
</evidence>
<dbReference type="Gene3D" id="3.40.30.10">
    <property type="entry name" value="Glutaredoxin"/>
    <property type="match status" value="1"/>
</dbReference>
<comment type="catalytic activity">
    <reaction evidence="11">
        <text>a hydroperoxide + [thioredoxin]-dithiol = an alcohol + [thioredoxin]-disulfide + H2O</text>
        <dbReference type="Rhea" id="RHEA:62620"/>
        <dbReference type="Rhea" id="RHEA-COMP:10698"/>
        <dbReference type="Rhea" id="RHEA-COMP:10700"/>
        <dbReference type="ChEBI" id="CHEBI:15377"/>
        <dbReference type="ChEBI" id="CHEBI:29950"/>
        <dbReference type="ChEBI" id="CHEBI:30879"/>
        <dbReference type="ChEBI" id="CHEBI:35924"/>
        <dbReference type="ChEBI" id="CHEBI:50058"/>
        <dbReference type="EC" id="1.11.1.24"/>
    </reaction>
</comment>
<dbReference type="InterPro" id="IPR036249">
    <property type="entry name" value="Thioredoxin-like_sf"/>
</dbReference>
<keyword evidence="5" id="KW-0560">Oxidoreductase</keyword>
<evidence type="ECO:0000256" key="11">
    <source>
        <dbReference type="ARBA" id="ARBA00049091"/>
    </source>
</evidence>
<keyword evidence="4" id="KW-0049">Antioxidant</keyword>
<protein>
    <recommendedName>
        <fullName evidence="2">thioredoxin-dependent peroxiredoxin</fullName>
        <ecNumber evidence="2">1.11.1.24</ecNumber>
    </recommendedName>
    <alternativeName>
        <fullName evidence="8">Thioredoxin peroxidase</fullName>
    </alternativeName>
    <alternativeName>
        <fullName evidence="10">Thioredoxin-dependent peroxiredoxin Bcp</fullName>
    </alternativeName>
</protein>
<dbReference type="GO" id="GO:0045454">
    <property type="term" value="P:cell redox homeostasis"/>
    <property type="evidence" value="ECO:0007669"/>
    <property type="project" value="TreeGrafter"/>
</dbReference>
<feature type="transmembrane region" description="Helical" evidence="12">
    <location>
        <begin position="93"/>
        <end position="111"/>
    </location>
</feature>
<evidence type="ECO:0000256" key="1">
    <source>
        <dbReference type="ARBA" id="ARBA00003330"/>
    </source>
</evidence>
<dbReference type="GO" id="GO:0034599">
    <property type="term" value="P:cellular response to oxidative stress"/>
    <property type="evidence" value="ECO:0007669"/>
    <property type="project" value="TreeGrafter"/>
</dbReference>
<dbReference type="PANTHER" id="PTHR42801:SF7">
    <property type="entry name" value="SLL1159 PROTEIN"/>
    <property type="match status" value="1"/>
</dbReference>
<dbReference type="PROSITE" id="PS51352">
    <property type="entry name" value="THIOREDOXIN_2"/>
    <property type="match status" value="1"/>
</dbReference>
<dbReference type="STRING" id="1317122.ATO12_18740"/>
<evidence type="ECO:0000256" key="3">
    <source>
        <dbReference type="ARBA" id="ARBA00022559"/>
    </source>
</evidence>
<keyword evidence="7" id="KW-0676">Redox-active center</keyword>
<evidence type="ECO:0000256" key="8">
    <source>
        <dbReference type="ARBA" id="ARBA00032824"/>
    </source>
</evidence>
<comment type="caution">
    <text evidence="14">The sequence shown here is derived from an EMBL/GenBank/DDBJ whole genome shotgun (WGS) entry which is preliminary data.</text>
</comment>
<feature type="transmembrane region" description="Helical" evidence="12">
    <location>
        <begin position="7"/>
        <end position="29"/>
    </location>
</feature>